<proteinExistence type="predicted"/>
<dbReference type="RefSeq" id="WP_358280315.1">
    <property type="nucleotide sequence ID" value="NZ_JBEYGJ010000007.1"/>
</dbReference>
<dbReference type="Proteomes" id="UP001601288">
    <property type="component" value="Unassembled WGS sequence"/>
</dbReference>
<reference evidence="1 2" key="1">
    <citation type="submission" date="2024-10" db="EMBL/GenBank/DDBJ databases">
        <title>The Natural Products Discovery Center: Release of the First 8490 Sequenced Strains for Exploring Actinobacteria Biosynthetic Diversity.</title>
        <authorList>
            <person name="Kalkreuter E."/>
            <person name="Kautsar S.A."/>
            <person name="Yang D."/>
            <person name="Bader C.D."/>
            <person name="Teijaro C.N."/>
            <person name="Fluegel L."/>
            <person name="Davis C.M."/>
            <person name="Simpson J.R."/>
            <person name="Lauterbach L."/>
            <person name="Steele A.D."/>
            <person name="Gui C."/>
            <person name="Meng S."/>
            <person name="Li G."/>
            <person name="Viehrig K."/>
            <person name="Ye F."/>
            <person name="Su P."/>
            <person name="Kiefer A.F."/>
            <person name="Nichols A."/>
            <person name="Cepeda A.J."/>
            <person name="Yan W."/>
            <person name="Fan B."/>
            <person name="Jiang Y."/>
            <person name="Adhikari A."/>
            <person name="Zheng C.-J."/>
            <person name="Schuster L."/>
            <person name="Cowan T.M."/>
            <person name="Smanski M.J."/>
            <person name="Chevrette M.G."/>
            <person name="De Carvalho L.P.S."/>
            <person name="Shen B."/>
        </authorList>
    </citation>
    <scope>NUCLEOTIDE SEQUENCE [LARGE SCALE GENOMIC DNA]</scope>
    <source>
        <strain evidence="1 2">NPDC007066</strain>
    </source>
</reference>
<evidence type="ECO:0000313" key="1">
    <source>
        <dbReference type="EMBL" id="MFE9227536.1"/>
    </source>
</evidence>
<comment type="caution">
    <text evidence="1">The sequence shown here is derived from an EMBL/GenBank/DDBJ whole genome shotgun (WGS) entry which is preliminary data.</text>
</comment>
<accession>A0ABW6LGG9</accession>
<gene>
    <name evidence="1" type="ORF">ACFYM3_23475</name>
</gene>
<name>A0ABW6LGG9_9ACTN</name>
<organism evidence="1 2">
    <name type="scientific">Streptomyces massasporeus</name>
    <dbReference type="NCBI Taxonomy" id="67324"/>
    <lineage>
        <taxon>Bacteria</taxon>
        <taxon>Bacillati</taxon>
        <taxon>Actinomycetota</taxon>
        <taxon>Actinomycetes</taxon>
        <taxon>Kitasatosporales</taxon>
        <taxon>Streptomycetaceae</taxon>
        <taxon>Streptomyces</taxon>
    </lineage>
</organism>
<dbReference type="EMBL" id="JBIAFP010000014">
    <property type="protein sequence ID" value="MFE9227536.1"/>
    <property type="molecule type" value="Genomic_DNA"/>
</dbReference>
<sequence length="267" mass="29205">MNPLEASTEMLRRGFRVLVSYPGTNKPWLSQCVAKGHLIAPRYDNVTGRNGGCRFCKRYGPGDQAEAVRDMRAAGFEPLEPFKNIATPWLALCGRCGKISSPKLNNVRTRGECCAHCAKYGLKKDAPAWLYVLTHIGLSATKVGVTGQDTREDRLMRFKNLGWTVVGRRAFETGEAAYKAEQAVIGALRLDHPRPFLTAAHVPCGGWTETFDAALVSAARLWLMVQTAREPSGRAAARVRSRAAEHDFVQLTVVSTVAPASSDCISN</sequence>
<protein>
    <submittedName>
        <fullName evidence="1">Uncharacterized protein</fullName>
    </submittedName>
</protein>
<evidence type="ECO:0000313" key="2">
    <source>
        <dbReference type="Proteomes" id="UP001601288"/>
    </source>
</evidence>
<keyword evidence="2" id="KW-1185">Reference proteome</keyword>